<protein>
    <submittedName>
        <fullName evidence="2">RNA 2',3'-cyclic phosphodiesterase</fullName>
    </submittedName>
</protein>
<accession>A0ABX8SPV3</accession>
<dbReference type="SUPFAM" id="SSF55144">
    <property type="entry name" value="LigT-like"/>
    <property type="match status" value="1"/>
</dbReference>
<evidence type="ECO:0000313" key="2">
    <source>
        <dbReference type="EMBL" id="QXX77699.1"/>
    </source>
</evidence>
<dbReference type="PANTHER" id="PTHR35561">
    <property type="entry name" value="RNA 2',3'-CYCLIC PHOSPHODIESTERASE"/>
    <property type="match status" value="1"/>
</dbReference>
<evidence type="ECO:0000313" key="3">
    <source>
        <dbReference type="Proteomes" id="UP000826050"/>
    </source>
</evidence>
<dbReference type="Gene3D" id="3.90.1140.10">
    <property type="entry name" value="Cyclic phosphodiesterase"/>
    <property type="match status" value="1"/>
</dbReference>
<dbReference type="EMBL" id="CP049362">
    <property type="protein sequence ID" value="QXX77699.1"/>
    <property type="molecule type" value="Genomic_DNA"/>
</dbReference>
<dbReference type="InterPro" id="IPR004175">
    <property type="entry name" value="RNA_CPDase"/>
</dbReference>
<dbReference type="RefSeq" id="WP_059318444.1">
    <property type="nucleotide sequence ID" value="NZ_CP049362.1"/>
</dbReference>
<dbReference type="PANTHER" id="PTHR35561:SF1">
    <property type="entry name" value="RNA 2',3'-CYCLIC PHOSPHODIESTERASE"/>
    <property type="match status" value="1"/>
</dbReference>
<dbReference type="NCBIfam" id="TIGR02258">
    <property type="entry name" value="2_5_ligase"/>
    <property type="match status" value="1"/>
</dbReference>
<dbReference type="Pfam" id="PF13563">
    <property type="entry name" value="2_5_RNA_ligase2"/>
    <property type="match status" value="1"/>
</dbReference>
<dbReference type="InterPro" id="IPR009097">
    <property type="entry name" value="Cyclic_Pdiesterase"/>
</dbReference>
<organism evidence="2 3">
    <name type="scientific">Alcaligenes ammonioxydans</name>
    <dbReference type="NCBI Taxonomy" id="2582914"/>
    <lineage>
        <taxon>Bacteria</taxon>
        <taxon>Pseudomonadati</taxon>
        <taxon>Pseudomonadota</taxon>
        <taxon>Betaproteobacteria</taxon>
        <taxon>Burkholderiales</taxon>
        <taxon>Alcaligenaceae</taxon>
        <taxon>Alcaligenes</taxon>
    </lineage>
</organism>
<keyword evidence="3" id="KW-1185">Reference proteome</keyword>
<proteinExistence type="predicted"/>
<evidence type="ECO:0000256" key="1">
    <source>
        <dbReference type="ARBA" id="ARBA00022801"/>
    </source>
</evidence>
<keyword evidence="1" id="KW-0378">Hydrolase</keyword>
<dbReference type="Proteomes" id="UP000826050">
    <property type="component" value="Chromosome"/>
</dbReference>
<gene>
    <name evidence="2" type="primary">thpR</name>
    <name evidence="2" type="ORF">FE795_00815</name>
</gene>
<reference evidence="2 3" key="1">
    <citation type="submission" date="2020-02" db="EMBL/GenBank/DDBJ databases">
        <title>Partial ammonium oxidation to N2 by heterotrophic bacteria.</title>
        <authorList>
            <person name="Wu M."/>
        </authorList>
    </citation>
    <scope>NUCLEOTIDE SEQUENCE [LARGE SCALE GENOMIC DNA]</scope>
    <source>
        <strain evidence="2 3">HO-1</strain>
    </source>
</reference>
<sequence>MTIPLPILDLKQCDAEHAMRAFIGWWPDAQTRAWLAEQARQAQALYGGRMMQSDHFHLTLAFLDSSPVSALQSLATRMAGWTVPDIKLDLTVRDVFEKPRVVWAGPDDSQKQALDALQQWHEAIWSSLTGLGWTQPPRPFRPHVSLLRHAQIVAGRAHGHRLSPQAFVGDGAGLIVSVPCEQRSQYHLAAMMGSERTGA</sequence>
<name>A0ABX8SPV3_9BURK</name>